<dbReference type="HOGENOM" id="CLU_1816426_0_0_1"/>
<organism evidence="1 2">
    <name type="scientific">Penicillium rubens (strain ATCC 28089 / DSM 1075 / NRRL 1951 / Wisconsin 54-1255)</name>
    <name type="common">Penicillium chrysogenum</name>
    <dbReference type="NCBI Taxonomy" id="500485"/>
    <lineage>
        <taxon>Eukaryota</taxon>
        <taxon>Fungi</taxon>
        <taxon>Dikarya</taxon>
        <taxon>Ascomycota</taxon>
        <taxon>Pezizomycotina</taxon>
        <taxon>Eurotiomycetes</taxon>
        <taxon>Eurotiomycetidae</taxon>
        <taxon>Eurotiales</taxon>
        <taxon>Aspergillaceae</taxon>
        <taxon>Penicillium</taxon>
        <taxon>Penicillium chrysogenum species complex</taxon>
    </lineage>
</organism>
<dbReference type="Gene3D" id="1.10.1200.10">
    <property type="entry name" value="ACP-like"/>
    <property type="match status" value="1"/>
</dbReference>
<evidence type="ECO:0000313" key="1">
    <source>
        <dbReference type="EMBL" id="CAP92215.1"/>
    </source>
</evidence>
<protein>
    <submittedName>
        <fullName evidence="1">Pc13g11460 protein</fullName>
    </submittedName>
</protein>
<dbReference type="GO" id="GO:0044550">
    <property type="term" value="P:secondary metabolite biosynthetic process"/>
    <property type="evidence" value="ECO:0007669"/>
    <property type="project" value="UniProtKB-ARBA"/>
</dbReference>
<reference evidence="1 2" key="1">
    <citation type="journal article" date="2008" name="Nat. Biotechnol.">
        <title>Genome sequencing and analysis of the filamentous fungus Penicillium chrysogenum.</title>
        <authorList>
            <person name="van den Berg M.A."/>
            <person name="Albang R."/>
            <person name="Albermann K."/>
            <person name="Badger J.H."/>
            <person name="Daran J.-M."/>
            <person name="Driessen A.J.M."/>
            <person name="Garcia-Estrada C."/>
            <person name="Fedorova N.D."/>
            <person name="Harris D.M."/>
            <person name="Heijne W.H.M."/>
            <person name="Joardar V.S."/>
            <person name="Kiel J.A.K.W."/>
            <person name="Kovalchuk A."/>
            <person name="Martin J.F."/>
            <person name="Nierman W.C."/>
            <person name="Nijland J.G."/>
            <person name="Pronk J.T."/>
            <person name="Roubos J.A."/>
            <person name="van der Klei I.J."/>
            <person name="van Peij N.N.M.E."/>
            <person name="Veenhuis M."/>
            <person name="von Doehren H."/>
            <person name="Wagner C."/>
            <person name="Wortman J.R."/>
            <person name="Bovenberg R.A.L."/>
        </authorList>
    </citation>
    <scope>NUCLEOTIDE SEQUENCE [LARGE SCALE GENOMIC DNA]</scope>
    <source>
        <strain evidence="2">ATCC 28089 / DSM 1075 / NRRL 1951 / Wisconsin 54-1255</strain>
    </source>
</reference>
<evidence type="ECO:0000313" key="2">
    <source>
        <dbReference type="Proteomes" id="UP000000724"/>
    </source>
</evidence>
<dbReference type="VEuPathDB" id="FungiDB:PCH_Pc13g11460"/>
<name>B6H4U9_PENRW</name>
<gene>
    <name evidence="1" type="ORF">Pc13g11460</name>
    <name evidence="1" type="ORF">PCH_Pc13g11460</name>
</gene>
<dbReference type="OMA" id="PCIEDEA"/>
<dbReference type="AlphaFoldDB" id="B6H4U9"/>
<accession>B6H4U9</accession>
<dbReference type="Proteomes" id="UP000000724">
    <property type="component" value="Contig Pc00c13"/>
</dbReference>
<dbReference type="BioCyc" id="PCHR:PC13G11460-MONOMER"/>
<keyword evidence="2" id="KW-1185">Reference proteome</keyword>
<sequence>MAVAARNRLAELSGLALPATIAFDHRNAKALGQFLKPLGATTGMSRPNASIRQNWSKRRHVQRQYFSAKAAKQGSQLPCIEDEASIQVYKTVRFPMEAKKTRVDRLIGSAWVIVLKKEALILESRAILELRQGSPPEPQNHD</sequence>
<dbReference type="EMBL" id="AM920428">
    <property type="protein sequence ID" value="CAP92215.1"/>
    <property type="molecule type" value="Genomic_DNA"/>
</dbReference>
<proteinExistence type="predicted"/>
<dbReference type="InterPro" id="IPR036736">
    <property type="entry name" value="ACP-like_sf"/>
</dbReference>